<sequence>MFKKGKKEELENYKLVSLTSVPGKVMEIILLKNISKHMKDKVIRSSLHRIMKGKSCLTNPLAFYNEVTNSVNEKESSFAEKDLVILVDHKLTMSQQCALSVKQANCLLGCIRQSIASRSREVILALYSALLHLDCWVQCWAPQYKRDIDILERVRRRATEMVKGLEHLSYEERLRELRLFSLEKRRLRRILSLCAKI</sequence>
<comment type="caution">
    <text evidence="1">The sequence shown here is derived from an EMBL/GenBank/DDBJ whole genome shotgun (WGS) entry which is preliminary data.</text>
</comment>
<evidence type="ECO:0000313" key="2">
    <source>
        <dbReference type="Proteomes" id="UP001333110"/>
    </source>
</evidence>
<gene>
    <name evidence="1" type="ORF">QYF61_004155</name>
</gene>
<name>A0AAN7NU49_MYCAM</name>
<protein>
    <submittedName>
        <fullName evidence="1">Uncharacterized protein</fullName>
    </submittedName>
</protein>
<dbReference type="EMBL" id="JAUNZN010000007">
    <property type="protein sequence ID" value="KAK4818031.1"/>
    <property type="molecule type" value="Genomic_DNA"/>
</dbReference>
<accession>A0AAN7NU49</accession>
<dbReference type="Proteomes" id="UP001333110">
    <property type="component" value="Unassembled WGS sequence"/>
</dbReference>
<evidence type="ECO:0000313" key="1">
    <source>
        <dbReference type="EMBL" id="KAK4818031.1"/>
    </source>
</evidence>
<proteinExistence type="predicted"/>
<keyword evidence="2" id="KW-1185">Reference proteome</keyword>
<dbReference type="AlphaFoldDB" id="A0AAN7NU49"/>
<organism evidence="1 2">
    <name type="scientific">Mycteria americana</name>
    <name type="common">Wood stork</name>
    <dbReference type="NCBI Taxonomy" id="33587"/>
    <lineage>
        <taxon>Eukaryota</taxon>
        <taxon>Metazoa</taxon>
        <taxon>Chordata</taxon>
        <taxon>Craniata</taxon>
        <taxon>Vertebrata</taxon>
        <taxon>Euteleostomi</taxon>
        <taxon>Archelosauria</taxon>
        <taxon>Archosauria</taxon>
        <taxon>Dinosauria</taxon>
        <taxon>Saurischia</taxon>
        <taxon>Theropoda</taxon>
        <taxon>Coelurosauria</taxon>
        <taxon>Aves</taxon>
        <taxon>Neognathae</taxon>
        <taxon>Neoaves</taxon>
        <taxon>Aequornithes</taxon>
        <taxon>Ciconiiformes</taxon>
        <taxon>Ciconiidae</taxon>
        <taxon>Mycteria</taxon>
    </lineage>
</organism>
<dbReference type="PANTHER" id="PTHR33332">
    <property type="entry name" value="REVERSE TRANSCRIPTASE DOMAIN-CONTAINING PROTEIN"/>
    <property type="match status" value="1"/>
</dbReference>
<reference evidence="1 2" key="1">
    <citation type="journal article" date="2023" name="J. Hered.">
        <title>Chromosome-level genome of the wood stork (Mycteria americana) provides insight into avian chromosome evolution.</title>
        <authorList>
            <person name="Flamio R. Jr."/>
            <person name="Ramstad K.M."/>
        </authorList>
    </citation>
    <scope>NUCLEOTIDE SEQUENCE [LARGE SCALE GENOMIC DNA]</scope>
    <source>
        <strain evidence="1">JAX WOST 10</strain>
    </source>
</reference>